<dbReference type="InterPro" id="IPR050951">
    <property type="entry name" value="Retrovirus_Pol_polyprotein"/>
</dbReference>
<dbReference type="InParanoid" id="A0A1X7USQ8"/>
<dbReference type="AlphaFoldDB" id="A0A1X7USQ8"/>
<dbReference type="OrthoDB" id="41323at2759"/>
<evidence type="ECO:0000259" key="1">
    <source>
        <dbReference type="Pfam" id="PF00078"/>
    </source>
</evidence>
<dbReference type="EnsemblMetazoa" id="Aqu2.1.30686_001">
    <property type="protein sequence ID" value="Aqu2.1.30686_001"/>
    <property type="gene ID" value="Aqu2.1.30686"/>
</dbReference>
<dbReference type="InterPro" id="IPR000477">
    <property type="entry name" value="RT_dom"/>
</dbReference>
<dbReference type="InterPro" id="IPR043502">
    <property type="entry name" value="DNA/RNA_pol_sf"/>
</dbReference>
<feature type="domain" description="Reverse transcriptase" evidence="1">
    <location>
        <begin position="8"/>
        <end position="59"/>
    </location>
</feature>
<dbReference type="PANTHER" id="PTHR37984:SF5">
    <property type="entry name" value="PROTEIN NYNRIN-LIKE"/>
    <property type="match status" value="1"/>
</dbReference>
<sequence length="133" mass="15603">MVLHGLEFAYVYIDDVLVASSYQVEHKNDLIQIINRFKEYGVFIYPEKCEFGQCSLHFLDIWPMRMSQRLLKQFLRLINFYHRFLPHRSQTPQPLYSSLSSTPARSPISWTDDLVNVFYKAKSALGEATYVSS</sequence>
<dbReference type="eggNOG" id="KOG0017">
    <property type="taxonomic scope" value="Eukaryota"/>
</dbReference>
<dbReference type="Gene3D" id="3.30.70.270">
    <property type="match status" value="2"/>
</dbReference>
<proteinExistence type="predicted"/>
<dbReference type="SUPFAM" id="SSF56672">
    <property type="entry name" value="DNA/RNA polymerases"/>
    <property type="match status" value="1"/>
</dbReference>
<dbReference type="InterPro" id="IPR043128">
    <property type="entry name" value="Rev_trsase/Diguanyl_cyclase"/>
</dbReference>
<dbReference type="OMA" id="FIPNSAQ"/>
<evidence type="ECO:0000313" key="2">
    <source>
        <dbReference type="EnsemblMetazoa" id="Aqu2.1.30686_001"/>
    </source>
</evidence>
<dbReference type="Pfam" id="PF00078">
    <property type="entry name" value="RVT_1"/>
    <property type="match status" value="1"/>
</dbReference>
<organism evidence="2">
    <name type="scientific">Amphimedon queenslandica</name>
    <name type="common">Sponge</name>
    <dbReference type="NCBI Taxonomy" id="400682"/>
    <lineage>
        <taxon>Eukaryota</taxon>
        <taxon>Metazoa</taxon>
        <taxon>Porifera</taxon>
        <taxon>Demospongiae</taxon>
        <taxon>Heteroscleromorpha</taxon>
        <taxon>Haplosclerida</taxon>
        <taxon>Niphatidae</taxon>
        <taxon>Amphimedon</taxon>
    </lineage>
</organism>
<name>A0A1X7USQ8_AMPQE</name>
<accession>A0A1X7USQ8</accession>
<reference evidence="2" key="1">
    <citation type="submission" date="2017-05" db="UniProtKB">
        <authorList>
            <consortium name="EnsemblMetazoa"/>
        </authorList>
    </citation>
    <scope>IDENTIFICATION</scope>
</reference>
<dbReference type="PANTHER" id="PTHR37984">
    <property type="entry name" value="PROTEIN CBG26694"/>
    <property type="match status" value="1"/>
</dbReference>
<protein>
    <recommendedName>
        <fullName evidence="1">Reverse transcriptase domain-containing protein</fullName>
    </recommendedName>
</protein>